<organism evidence="3 4">
    <name type="scientific">Mycolicibacterium frederiksbergense</name>
    <dbReference type="NCBI Taxonomy" id="117567"/>
    <lineage>
        <taxon>Bacteria</taxon>
        <taxon>Bacillati</taxon>
        <taxon>Actinomycetota</taxon>
        <taxon>Actinomycetes</taxon>
        <taxon>Mycobacteriales</taxon>
        <taxon>Mycobacteriaceae</taxon>
        <taxon>Mycolicibacterium</taxon>
    </lineage>
</organism>
<keyword evidence="4" id="KW-1185">Reference proteome</keyword>
<keyword evidence="1" id="KW-0597">Phosphoprotein</keyword>
<dbReference type="GO" id="GO:0000160">
    <property type="term" value="P:phosphorelay signal transduction system"/>
    <property type="evidence" value="ECO:0007669"/>
    <property type="project" value="InterPro"/>
</dbReference>
<dbReference type="AlphaFoldDB" id="A0A6H0SD04"/>
<dbReference type="KEGG" id="mfre:EXE63_25710"/>
<evidence type="ECO:0000313" key="3">
    <source>
        <dbReference type="EMBL" id="QIV83897.1"/>
    </source>
</evidence>
<name>A0A6H0SD04_9MYCO</name>
<dbReference type="RefSeq" id="WP_168144260.1">
    <property type="nucleotide sequence ID" value="NZ_CBCSDT010000004.1"/>
</dbReference>
<evidence type="ECO:0000313" key="4">
    <source>
        <dbReference type="Proteomes" id="UP000501849"/>
    </source>
</evidence>
<feature type="modified residue" description="4-aspartylphosphate" evidence="1">
    <location>
        <position position="70"/>
    </location>
</feature>
<sequence>MNQSLARRDIYTPLQILVFSNNTETRRQIELALGRFSDSRLGTPMLRTYATQPALMDEIANGTVDLIIVDAETSPFGGMGVSKQLKDELLQRLPVVLVISRAADRWLASWSQADAVVMSPIDPVALRKAVGSLLQENLRN</sequence>
<proteinExistence type="predicted"/>
<dbReference type="Proteomes" id="UP000501849">
    <property type="component" value="Chromosome"/>
</dbReference>
<dbReference type="InterPro" id="IPR011006">
    <property type="entry name" value="CheY-like_superfamily"/>
</dbReference>
<dbReference type="Gene3D" id="3.40.50.2300">
    <property type="match status" value="1"/>
</dbReference>
<dbReference type="EMBL" id="CP038799">
    <property type="protein sequence ID" value="QIV83897.1"/>
    <property type="molecule type" value="Genomic_DNA"/>
</dbReference>
<gene>
    <name evidence="3" type="ORF">EXE63_25710</name>
</gene>
<evidence type="ECO:0000256" key="1">
    <source>
        <dbReference type="PROSITE-ProRule" id="PRU00169"/>
    </source>
</evidence>
<evidence type="ECO:0000259" key="2">
    <source>
        <dbReference type="PROSITE" id="PS50110"/>
    </source>
</evidence>
<feature type="domain" description="Response regulatory" evidence="2">
    <location>
        <begin position="15"/>
        <end position="134"/>
    </location>
</feature>
<dbReference type="InterPro" id="IPR001789">
    <property type="entry name" value="Sig_transdc_resp-reg_receiver"/>
</dbReference>
<dbReference type="PROSITE" id="PS50110">
    <property type="entry name" value="RESPONSE_REGULATORY"/>
    <property type="match status" value="1"/>
</dbReference>
<protein>
    <recommendedName>
        <fullName evidence="2">Response regulatory domain-containing protein</fullName>
    </recommendedName>
</protein>
<accession>A0A6H0SD04</accession>
<reference evidence="3 4" key="1">
    <citation type="submission" date="2019-04" db="EMBL/GenBank/DDBJ databases">
        <title>Draft, Whole-Genome Sequence of the Anthracene-degrading Mycobacterium frederiksbergense LB501T, Isolated from a Polycyclic Aromatic Hydrocarbon (PAH)-Contaminated Soil.</title>
        <authorList>
            <person name="Augelletti F."/>
        </authorList>
    </citation>
    <scope>NUCLEOTIDE SEQUENCE [LARGE SCALE GENOMIC DNA]</scope>
    <source>
        <strain evidence="3 4">LB 501T</strain>
    </source>
</reference>
<dbReference type="SUPFAM" id="SSF52172">
    <property type="entry name" value="CheY-like"/>
    <property type="match status" value="1"/>
</dbReference>